<dbReference type="PROSITE" id="PS51419">
    <property type="entry name" value="RAB"/>
    <property type="match status" value="1"/>
</dbReference>
<comment type="caution">
    <text evidence="5">The sequence shown here is derived from an EMBL/GenBank/DDBJ whole genome shotgun (WGS) entry which is preliminary data.</text>
</comment>
<reference evidence="5" key="1">
    <citation type="submission" date="2023-03" db="EMBL/GenBank/DDBJ databases">
        <title>Massive genome expansion in bonnet fungi (Mycena s.s.) driven by repeated elements and novel gene families across ecological guilds.</title>
        <authorList>
            <consortium name="Lawrence Berkeley National Laboratory"/>
            <person name="Harder C.B."/>
            <person name="Miyauchi S."/>
            <person name="Viragh M."/>
            <person name="Kuo A."/>
            <person name="Thoen E."/>
            <person name="Andreopoulos B."/>
            <person name="Lu D."/>
            <person name="Skrede I."/>
            <person name="Drula E."/>
            <person name="Henrissat B."/>
            <person name="Morin E."/>
            <person name="Kohler A."/>
            <person name="Barry K."/>
            <person name="LaButti K."/>
            <person name="Morin E."/>
            <person name="Salamov A."/>
            <person name="Lipzen A."/>
            <person name="Mereny Z."/>
            <person name="Hegedus B."/>
            <person name="Baldrian P."/>
            <person name="Stursova M."/>
            <person name="Weitz H."/>
            <person name="Taylor A."/>
            <person name="Grigoriev I.V."/>
            <person name="Nagy L.G."/>
            <person name="Martin F."/>
            <person name="Kauserud H."/>
        </authorList>
    </citation>
    <scope>NUCLEOTIDE SEQUENCE</scope>
    <source>
        <strain evidence="5">CBHHK188m</strain>
    </source>
</reference>
<protein>
    <submittedName>
        <fullName evidence="5">P-loop containing nucleoside triphosphate hydrolase protein</fullName>
    </submittedName>
</protein>
<evidence type="ECO:0000256" key="1">
    <source>
        <dbReference type="ARBA" id="ARBA00004342"/>
    </source>
</evidence>
<dbReference type="InterPro" id="IPR020849">
    <property type="entry name" value="Small_GTPase_Ras-type"/>
</dbReference>
<dbReference type="GO" id="GO:0007165">
    <property type="term" value="P:signal transduction"/>
    <property type="evidence" value="ECO:0007669"/>
    <property type="project" value="InterPro"/>
</dbReference>
<dbReference type="Gene3D" id="3.40.50.300">
    <property type="entry name" value="P-loop containing nucleotide triphosphate hydrolases"/>
    <property type="match status" value="1"/>
</dbReference>
<dbReference type="InterPro" id="IPR001806">
    <property type="entry name" value="Small_GTPase"/>
</dbReference>
<dbReference type="SMART" id="SM00175">
    <property type="entry name" value="RAB"/>
    <property type="match status" value="1"/>
</dbReference>
<dbReference type="InterPro" id="IPR005225">
    <property type="entry name" value="Small_GTP-bd"/>
</dbReference>
<keyword evidence="6" id="KW-1185">Reference proteome</keyword>
<accession>A0AAD7K8Y1</accession>
<dbReference type="PROSITE" id="PS51421">
    <property type="entry name" value="RAS"/>
    <property type="match status" value="1"/>
</dbReference>
<dbReference type="SMART" id="SM00173">
    <property type="entry name" value="RAS"/>
    <property type="match status" value="1"/>
</dbReference>
<gene>
    <name evidence="5" type="ORF">DFH07DRAFT_793475</name>
</gene>
<evidence type="ECO:0000313" key="5">
    <source>
        <dbReference type="EMBL" id="KAJ7780859.1"/>
    </source>
</evidence>
<dbReference type="EMBL" id="JARJLG010000005">
    <property type="protein sequence ID" value="KAJ7780859.1"/>
    <property type="molecule type" value="Genomic_DNA"/>
</dbReference>
<name>A0AAD7K8Y1_9AGAR</name>
<evidence type="ECO:0000256" key="2">
    <source>
        <dbReference type="ARBA" id="ARBA00022741"/>
    </source>
</evidence>
<keyword evidence="3" id="KW-0342">GTP-binding</keyword>
<dbReference type="GO" id="GO:0005525">
    <property type="term" value="F:GTP binding"/>
    <property type="evidence" value="ECO:0007669"/>
    <property type="project" value="UniProtKB-KW"/>
</dbReference>
<dbReference type="PANTHER" id="PTHR24070">
    <property type="entry name" value="RAS, DI-RAS, AND RHEB FAMILY MEMBERS OF SMALL GTPASE SUPERFAMILY"/>
    <property type="match status" value="1"/>
</dbReference>
<dbReference type="SMART" id="SM00174">
    <property type="entry name" value="RHO"/>
    <property type="match status" value="1"/>
</dbReference>
<evidence type="ECO:0000256" key="4">
    <source>
        <dbReference type="SAM" id="MobiDB-lite"/>
    </source>
</evidence>
<dbReference type="AlphaFoldDB" id="A0AAD7K8Y1"/>
<comment type="subcellular location">
    <subcellularLocation>
        <location evidence="1">Cell membrane</location>
        <topology evidence="1">Lipid-anchor</topology>
        <orientation evidence="1">Cytoplasmic side</orientation>
    </subcellularLocation>
</comment>
<dbReference type="PRINTS" id="PR00449">
    <property type="entry name" value="RASTRNSFRMNG"/>
</dbReference>
<keyword evidence="2" id="KW-0547">Nucleotide-binding</keyword>
<dbReference type="Proteomes" id="UP001215280">
    <property type="component" value="Unassembled WGS sequence"/>
</dbReference>
<keyword evidence="5" id="KW-0378">Hydrolase</keyword>
<dbReference type="NCBIfam" id="TIGR00231">
    <property type="entry name" value="small_GTP"/>
    <property type="match status" value="1"/>
</dbReference>
<dbReference type="Pfam" id="PF00071">
    <property type="entry name" value="Ras"/>
    <property type="match status" value="1"/>
</dbReference>
<proteinExistence type="predicted"/>
<organism evidence="5 6">
    <name type="scientific">Mycena maculata</name>
    <dbReference type="NCBI Taxonomy" id="230809"/>
    <lineage>
        <taxon>Eukaryota</taxon>
        <taxon>Fungi</taxon>
        <taxon>Dikarya</taxon>
        <taxon>Basidiomycota</taxon>
        <taxon>Agaricomycotina</taxon>
        <taxon>Agaricomycetes</taxon>
        <taxon>Agaricomycetidae</taxon>
        <taxon>Agaricales</taxon>
        <taxon>Marasmiineae</taxon>
        <taxon>Mycenaceae</taxon>
        <taxon>Mycena</taxon>
    </lineage>
</organism>
<feature type="region of interest" description="Disordered" evidence="4">
    <location>
        <begin position="339"/>
        <end position="361"/>
    </location>
</feature>
<dbReference type="InterPro" id="IPR027417">
    <property type="entry name" value="P-loop_NTPase"/>
</dbReference>
<sequence>MIKILKDIAIDTLPWDESPQLKAPLDYEGIDILAEAILAGMSNWLREIDPMDQALQPWYAGFREAVQLLRQPLSAALLPNYFSLATSGFLEKHLLTLCREVEFDVLVGSSTTTISPANASPGLYYVEHVDASDKESQPRVSASSGQAIHLSAPLETLITSGVSFENVEPTRQFTIAVLGGMGVGKTALICRLVFDVFIETYDPTIEDSYHHVTTVDGEASSLDVIDPSGCNVYRPLVRQCIKEAVGFLIAFSLASQNSLEEAETYREAIRRLKGPKSPIVVVGTNSDLVSEREVSATTIETLAKDWDLPFYETSVKKNWHANDPFEDLVRQMRQSRLEDLVRQPGDRQEKKKQQREECIMM</sequence>
<dbReference type="GO" id="GO:0005886">
    <property type="term" value="C:plasma membrane"/>
    <property type="evidence" value="ECO:0007669"/>
    <property type="project" value="UniProtKB-SubCell"/>
</dbReference>
<dbReference type="SUPFAM" id="SSF52540">
    <property type="entry name" value="P-loop containing nucleoside triphosphate hydrolases"/>
    <property type="match status" value="1"/>
</dbReference>
<dbReference type="GO" id="GO:0003924">
    <property type="term" value="F:GTPase activity"/>
    <property type="evidence" value="ECO:0007669"/>
    <property type="project" value="InterPro"/>
</dbReference>
<evidence type="ECO:0000313" key="6">
    <source>
        <dbReference type="Proteomes" id="UP001215280"/>
    </source>
</evidence>
<evidence type="ECO:0000256" key="3">
    <source>
        <dbReference type="ARBA" id="ARBA00023134"/>
    </source>
</evidence>